<gene>
    <name evidence="2" type="ordered locus">MYSTI_06439</name>
</gene>
<protein>
    <submittedName>
        <fullName evidence="2">Uncharacterized protein</fullName>
    </submittedName>
</protein>
<keyword evidence="1" id="KW-0812">Transmembrane</keyword>
<evidence type="ECO:0000256" key="1">
    <source>
        <dbReference type="SAM" id="Phobius"/>
    </source>
</evidence>
<feature type="transmembrane region" description="Helical" evidence="1">
    <location>
        <begin position="107"/>
        <end position="131"/>
    </location>
</feature>
<keyword evidence="1" id="KW-1133">Transmembrane helix</keyword>
<feature type="transmembrane region" description="Helical" evidence="1">
    <location>
        <begin position="20"/>
        <end position="39"/>
    </location>
</feature>
<keyword evidence="3" id="KW-1185">Reference proteome</keyword>
<keyword evidence="1" id="KW-0472">Membrane</keyword>
<organism evidence="2 3">
    <name type="scientific">Myxococcus stipitatus (strain DSM 14675 / JCM 12634 / Mx s8)</name>
    <dbReference type="NCBI Taxonomy" id="1278073"/>
    <lineage>
        <taxon>Bacteria</taxon>
        <taxon>Pseudomonadati</taxon>
        <taxon>Myxococcota</taxon>
        <taxon>Myxococcia</taxon>
        <taxon>Myxococcales</taxon>
        <taxon>Cystobacterineae</taxon>
        <taxon>Myxococcaceae</taxon>
        <taxon>Myxococcus</taxon>
    </lineage>
</organism>
<sequence length="147" mass="16145">MTSIHHVYGALRYETPWRLHMVAVAALTALGLTGALRLFRARQAGGLGTAALGLFALLTLALPVGMIGTYEGLYNHVLKNLLFFGGASPSLLHTLFPPPVYELPNDFFFELTGNLQVVPAALSLLFLSRLLEQWLRDRKRPARAFGV</sequence>
<reference evidence="2 3" key="1">
    <citation type="journal article" date="2013" name="Genome Announc.">
        <title>Complete genome sequence of Myxococcus stipitatus strain DSM 14675, a fruiting myxobacterium.</title>
        <authorList>
            <person name="Huntley S."/>
            <person name="Kneip S."/>
            <person name="Treuner-Lange A."/>
            <person name="Sogaard-Andersen L."/>
        </authorList>
    </citation>
    <scope>NUCLEOTIDE SEQUENCE [LARGE SCALE GENOMIC DNA]</scope>
    <source>
        <strain evidence="3">DSM 14675 / JCM 12634 / Mx s8</strain>
    </source>
</reference>
<dbReference type="PATRIC" id="fig|1278073.3.peg.6538"/>
<evidence type="ECO:0000313" key="2">
    <source>
        <dbReference type="EMBL" id="AGC47712.1"/>
    </source>
</evidence>
<name>L7UJK6_MYXSD</name>
<dbReference type="EMBL" id="CP004025">
    <property type="protein sequence ID" value="AGC47712.1"/>
    <property type="molecule type" value="Genomic_DNA"/>
</dbReference>
<dbReference type="KEGG" id="msd:MYSTI_06439"/>
<feature type="transmembrane region" description="Helical" evidence="1">
    <location>
        <begin position="51"/>
        <end position="70"/>
    </location>
</feature>
<evidence type="ECO:0000313" key="3">
    <source>
        <dbReference type="Proteomes" id="UP000011131"/>
    </source>
</evidence>
<dbReference type="Proteomes" id="UP000011131">
    <property type="component" value="Chromosome"/>
</dbReference>
<dbReference type="AlphaFoldDB" id="L7UJK6"/>
<proteinExistence type="predicted"/>
<dbReference type="eggNOG" id="ENOG5031D1I">
    <property type="taxonomic scope" value="Bacteria"/>
</dbReference>
<dbReference type="HOGENOM" id="CLU_1766043_0_0_7"/>
<accession>L7UJK6</accession>